<dbReference type="EMBL" id="DSOL01000050">
    <property type="protein sequence ID" value="HEN27405.1"/>
    <property type="molecule type" value="Genomic_DNA"/>
</dbReference>
<evidence type="ECO:0000313" key="2">
    <source>
        <dbReference type="EMBL" id="HEN27405.1"/>
    </source>
</evidence>
<dbReference type="Gene3D" id="3.50.50.60">
    <property type="entry name" value="FAD/NAD(P)-binding domain"/>
    <property type="match status" value="1"/>
</dbReference>
<sequence>MIFAIGQIPEVPLGFMVKLKAMGTIEVDPFSLMTSRKGIFACGDVVTGTRSVVEASAMGRRAALSVGKFLGGDGL</sequence>
<dbReference type="InterPro" id="IPR023753">
    <property type="entry name" value="FAD/NAD-binding_dom"/>
</dbReference>
<dbReference type="Pfam" id="PF07992">
    <property type="entry name" value="Pyr_redox_2"/>
    <property type="match status" value="1"/>
</dbReference>
<comment type="caution">
    <text evidence="2">The sequence shown here is derived from an EMBL/GenBank/DDBJ whole genome shotgun (WGS) entry which is preliminary data.</text>
</comment>
<gene>
    <name evidence="2" type="ORF">ENQ77_01815</name>
</gene>
<dbReference type="SUPFAM" id="SSF51905">
    <property type="entry name" value="FAD/NAD(P)-binding domain"/>
    <property type="match status" value="1"/>
</dbReference>
<evidence type="ECO:0000259" key="1">
    <source>
        <dbReference type="Pfam" id="PF07992"/>
    </source>
</evidence>
<proteinExistence type="predicted"/>
<dbReference type="InterPro" id="IPR036188">
    <property type="entry name" value="FAD/NAD-bd_sf"/>
</dbReference>
<protein>
    <recommendedName>
        <fullName evidence="1">FAD/NAD(P)-binding domain-containing protein</fullName>
    </recommendedName>
</protein>
<feature type="domain" description="FAD/NAD(P)-binding" evidence="1">
    <location>
        <begin position="1"/>
        <end position="59"/>
    </location>
</feature>
<name>A0A7C2K3W6_UNCW3</name>
<reference evidence="2" key="1">
    <citation type="journal article" date="2020" name="mSystems">
        <title>Genome- and Community-Level Interaction Insights into Carbon Utilization and Element Cycling Functions of Hydrothermarchaeota in Hydrothermal Sediment.</title>
        <authorList>
            <person name="Zhou Z."/>
            <person name="Liu Y."/>
            <person name="Xu W."/>
            <person name="Pan J."/>
            <person name="Luo Z.H."/>
            <person name="Li M."/>
        </authorList>
    </citation>
    <scope>NUCLEOTIDE SEQUENCE [LARGE SCALE GENOMIC DNA]</scope>
    <source>
        <strain evidence="2">SpSt-34</strain>
    </source>
</reference>
<organism evidence="2">
    <name type="scientific">candidate division WOR-3 bacterium</name>
    <dbReference type="NCBI Taxonomy" id="2052148"/>
    <lineage>
        <taxon>Bacteria</taxon>
        <taxon>Bacteria division WOR-3</taxon>
    </lineage>
</organism>
<accession>A0A7C2K3W6</accession>
<dbReference type="GO" id="GO:0016491">
    <property type="term" value="F:oxidoreductase activity"/>
    <property type="evidence" value="ECO:0007669"/>
    <property type="project" value="InterPro"/>
</dbReference>
<dbReference type="AlphaFoldDB" id="A0A7C2K3W6"/>